<reference evidence="8 9" key="1">
    <citation type="submission" date="2019-09" db="EMBL/GenBank/DDBJ databases">
        <title>Bird 10,000 Genomes (B10K) Project - Family phase.</title>
        <authorList>
            <person name="Zhang G."/>
        </authorList>
    </citation>
    <scope>NUCLEOTIDE SEQUENCE [LARGE SCALE GENOMIC DNA]</scope>
    <source>
        <strain evidence="8">B10K-DU-001-56</strain>
        <tissue evidence="8">Muscle</tissue>
    </source>
</reference>
<evidence type="ECO:0000256" key="4">
    <source>
        <dbReference type="ARBA" id="ARBA00023242"/>
    </source>
</evidence>
<evidence type="ECO:0000313" key="8">
    <source>
        <dbReference type="EMBL" id="NXQ88576.1"/>
    </source>
</evidence>
<feature type="domain" description="HSF-type DNA-binding" evidence="7">
    <location>
        <begin position="5"/>
        <end position="143"/>
    </location>
</feature>
<dbReference type="InterPro" id="IPR036390">
    <property type="entry name" value="WH_DNA-bd_sf"/>
</dbReference>
<evidence type="ECO:0000256" key="1">
    <source>
        <dbReference type="ARBA" id="ARBA00004123"/>
    </source>
</evidence>
<dbReference type="AlphaFoldDB" id="A0A7L2GP96"/>
<feature type="region of interest" description="Disordered" evidence="6">
    <location>
        <begin position="95"/>
        <end position="121"/>
    </location>
</feature>
<comment type="similarity">
    <text evidence="2 5">Belongs to the HSF family.</text>
</comment>
<dbReference type="PANTHER" id="PTHR10015:SF278">
    <property type="entry name" value="HEAT SHOCK FACTOR PROTEIN 5"/>
    <property type="match status" value="1"/>
</dbReference>
<sequence>PAAISPDTFPAKLWRLVSSPSVRSVRWDSRGEGLLIDGPLFECELLGAGPAGEGAAGAGEGAAGATELFKTKNFSSFIRQLNLYGFRKVLPGPAGSVAGPGPAGPPGGGDGGDGGSSARPLHHFLSPHFRRGRPDLLVHLKRLTSANKAKLAAGLEVTSRPPNRFQR</sequence>
<evidence type="ECO:0000313" key="9">
    <source>
        <dbReference type="Proteomes" id="UP000567826"/>
    </source>
</evidence>
<protein>
    <submittedName>
        <fullName evidence="8">HSF5 protein</fullName>
    </submittedName>
</protein>
<gene>
    <name evidence="8" type="primary">Hsf5_1</name>
    <name evidence="8" type="ORF">NYCGRA_R05781</name>
</gene>
<dbReference type="SUPFAM" id="SSF46785">
    <property type="entry name" value="Winged helix' DNA-binding domain"/>
    <property type="match status" value="1"/>
</dbReference>
<evidence type="ECO:0000256" key="3">
    <source>
        <dbReference type="ARBA" id="ARBA00023125"/>
    </source>
</evidence>
<evidence type="ECO:0000259" key="7">
    <source>
        <dbReference type="SMART" id="SM00415"/>
    </source>
</evidence>
<name>A0A7L2GP96_NYCGR</name>
<organism evidence="8 9">
    <name type="scientific">Nyctibius grandis</name>
    <name type="common">Great potoo</name>
    <dbReference type="NCBI Taxonomy" id="48427"/>
    <lineage>
        <taxon>Eukaryota</taxon>
        <taxon>Metazoa</taxon>
        <taxon>Chordata</taxon>
        <taxon>Craniata</taxon>
        <taxon>Vertebrata</taxon>
        <taxon>Euteleostomi</taxon>
        <taxon>Archelosauria</taxon>
        <taxon>Archosauria</taxon>
        <taxon>Dinosauria</taxon>
        <taxon>Saurischia</taxon>
        <taxon>Theropoda</taxon>
        <taxon>Coelurosauria</taxon>
        <taxon>Aves</taxon>
        <taxon>Neognathae</taxon>
        <taxon>Neoaves</taxon>
        <taxon>Strisores</taxon>
        <taxon>Caprimulgiformes</taxon>
        <taxon>Nyctibiidae</taxon>
        <taxon>Nyctibius</taxon>
    </lineage>
</organism>
<evidence type="ECO:0000256" key="2">
    <source>
        <dbReference type="ARBA" id="ARBA00006403"/>
    </source>
</evidence>
<feature type="non-terminal residue" evidence="8">
    <location>
        <position position="167"/>
    </location>
</feature>
<dbReference type="EMBL" id="VWYG01018573">
    <property type="protein sequence ID" value="NXQ88576.1"/>
    <property type="molecule type" value="Genomic_DNA"/>
</dbReference>
<dbReference type="InterPro" id="IPR036388">
    <property type="entry name" value="WH-like_DNA-bd_sf"/>
</dbReference>
<dbReference type="PANTHER" id="PTHR10015">
    <property type="entry name" value="HEAT SHOCK TRANSCRIPTION FACTOR"/>
    <property type="match status" value="1"/>
</dbReference>
<dbReference type="GO" id="GO:0003700">
    <property type="term" value="F:DNA-binding transcription factor activity"/>
    <property type="evidence" value="ECO:0007669"/>
    <property type="project" value="InterPro"/>
</dbReference>
<accession>A0A7L2GP96</accession>
<dbReference type="GO" id="GO:0043565">
    <property type="term" value="F:sequence-specific DNA binding"/>
    <property type="evidence" value="ECO:0007669"/>
    <property type="project" value="InterPro"/>
</dbReference>
<keyword evidence="4" id="KW-0539">Nucleus</keyword>
<dbReference type="Pfam" id="PF00447">
    <property type="entry name" value="HSF_DNA-bind"/>
    <property type="match status" value="1"/>
</dbReference>
<evidence type="ECO:0000256" key="5">
    <source>
        <dbReference type="RuleBase" id="RU004020"/>
    </source>
</evidence>
<dbReference type="SMART" id="SM00415">
    <property type="entry name" value="HSF"/>
    <property type="match status" value="1"/>
</dbReference>
<keyword evidence="9" id="KW-1185">Reference proteome</keyword>
<comment type="caution">
    <text evidence="8">The sequence shown here is derived from an EMBL/GenBank/DDBJ whole genome shotgun (WGS) entry which is preliminary data.</text>
</comment>
<dbReference type="GO" id="GO:0005634">
    <property type="term" value="C:nucleus"/>
    <property type="evidence" value="ECO:0007669"/>
    <property type="project" value="UniProtKB-SubCell"/>
</dbReference>
<dbReference type="Gene3D" id="1.10.10.10">
    <property type="entry name" value="Winged helix-like DNA-binding domain superfamily/Winged helix DNA-binding domain"/>
    <property type="match status" value="1"/>
</dbReference>
<evidence type="ECO:0000256" key="6">
    <source>
        <dbReference type="SAM" id="MobiDB-lite"/>
    </source>
</evidence>
<dbReference type="Proteomes" id="UP000567826">
    <property type="component" value="Unassembled WGS sequence"/>
</dbReference>
<dbReference type="OrthoDB" id="6418155at2759"/>
<dbReference type="InterPro" id="IPR000232">
    <property type="entry name" value="HSF_DNA-bd"/>
</dbReference>
<proteinExistence type="inferred from homology"/>
<feature type="non-terminal residue" evidence="8">
    <location>
        <position position="1"/>
    </location>
</feature>
<comment type="subcellular location">
    <subcellularLocation>
        <location evidence="1">Nucleus</location>
    </subcellularLocation>
</comment>
<feature type="compositionally biased region" description="Gly residues" evidence="6">
    <location>
        <begin position="106"/>
        <end position="115"/>
    </location>
</feature>
<keyword evidence="3" id="KW-0238">DNA-binding</keyword>